<sequence length="358" mass="41149">MNIGEISKPPDDPNILQSWFQHCFSGDIFMLQLTGLYSARHIFTRDVPISSYWEITPFIFCGGGLSFGLICDMRNAFELAQTDIMLTIEIVAACLSSFLSIFKGLRIWLYRRELYDLIRLCYLRWKIQVSRKNITTYMVKNARTIRQFRIVYSIVVAALLTSYVVRPIRAYLLFTFSQSNGSFHFSETVYPAHYPFVLNSARPFFLCIALETVGIFYLGLYWVTADALFAQLTTHLSIQFQILGNEIRHMRASTEFSSYDTEEIMKGLKRNVDEYLELFGYVHSLEKIYNPILFATVLINGIDLCTCLYSLQYRIGESHWGDVGKDAVHASGIALQTLMFCVSAQRLNEEAINNINSL</sequence>
<evidence type="ECO:0000256" key="6">
    <source>
        <dbReference type="ARBA" id="ARBA00022989"/>
    </source>
</evidence>
<keyword evidence="3 10" id="KW-0716">Sensory transduction</keyword>
<comment type="caution">
    <text evidence="10">Lacks conserved residue(s) required for the propagation of feature annotation.</text>
</comment>
<dbReference type="GeneID" id="105270609"/>
<feature type="transmembrane region" description="Helical" evidence="10">
    <location>
        <begin position="19"/>
        <end position="39"/>
    </location>
</feature>
<dbReference type="RefSeq" id="XP_011309953.1">
    <property type="nucleotide sequence ID" value="XM_011311651.1"/>
</dbReference>
<comment type="similarity">
    <text evidence="10">Belongs to the insect chemoreceptor superfamily. Heteromeric odorant receptor channel (TC 1.A.69) family.</text>
</comment>
<evidence type="ECO:0000256" key="4">
    <source>
        <dbReference type="ARBA" id="ARBA00022692"/>
    </source>
</evidence>
<evidence type="ECO:0000256" key="8">
    <source>
        <dbReference type="ARBA" id="ARBA00023170"/>
    </source>
</evidence>
<dbReference type="GO" id="GO:0004984">
    <property type="term" value="F:olfactory receptor activity"/>
    <property type="evidence" value="ECO:0007669"/>
    <property type="project" value="InterPro"/>
</dbReference>
<dbReference type="AlphaFoldDB" id="A0A9R1U793"/>
<evidence type="ECO:0000256" key="1">
    <source>
        <dbReference type="ARBA" id="ARBA00004651"/>
    </source>
</evidence>
<gene>
    <name evidence="12" type="primary">LOC105270609</name>
</gene>
<keyword evidence="4 10" id="KW-0812">Transmembrane</keyword>
<dbReference type="PANTHER" id="PTHR21137">
    <property type="entry name" value="ODORANT RECEPTOR"/>
    <property type="match status" value="1"/>
</dbReference>
<feature type="transmembrane region" description="Helical" evidence="10">
    <location>
        <begin position="203"/>
        <end position="223"/>
    </location>
</feature>
<feature type="transmembrane region" description="Helical" evidence="10">
    <location>
        <begin position="90"/>
        <end position="109"/>
    </location>
</feature>
<organism evidence="11 12">
    <name type="scientific">Fopius arisanus</name>
    <dbReference type="NCBI Taxonomy" id="64838"/>
    <lineage>
        <taxon>Eukaryota</taxon>
        <taxon>Metazoa</taxon>
        <taxon>Ecdysozoa</taxon>
        <taxon>Arthropoda</taxon>
        <taxon>Hexapoda</taxon>
        <taxon>Insecta</taxon>
        <taxon>Pterygota</taxon>
        <taxon>Neoptera</taxon>
        <taxon>Endopterygota</taxon>
        <taxon>Hymenoptera</taxon>
        <taxon>Apocrita</taxon>
        <taxon>Ichneumonoidea</taxon>
        <taxon>Braconidae</taxon>
        <taxon>Opiinae</taxon>
        <taxon>Fopius</taxon>
    </lineage>
</organism>
<dbReference type="OrthoDB" id="7663575at2759"/>
<evidence type="ECO:0000256" key="3">
    <source>
        <dbReference type="ARBA" id="ARBA00022606"/>
    </source>
</evidence>
<evidence type="ECO:0000256" key="7">
    <source>
        <dbReference type="ARBA" id="ARBA00023136"/>
    </source>
</evidence>
<proteinExistence type="inferred from homology"/>
<protein>
    <recommendedName>
        <fullName evidence="10">Odorant receptor</fullName>
    </recommendedName>
</protein>
<dbReference type="Pfam" id="PF02949">
    <property type="entry name" value="7tm_6"/>
    <property type="match status" value="1"/>
</dbReference>
<keyword evidence="7 10" id="KW-0472">Membrane</keyword>
<evidence type="ECO:0000313" key="12">
    <source>
        <dbReference type="RefSeq" id="XP_011309953.1"/>
    </source>
</evidence>
<dbReference type="InterPro" id="IPR004117">
    <property type="entry name" value="7tm6_olfct_rcpt"/>
</dbReference>
<keyword evidence="6 10" id="KW-1133">Transmembrane helix</keyword>
<name>A0A9R1U793_9HYME</name>
<feature type="transmembrane region" description="Helical" evidence="10">
    <location>
        <begin position="148"/>
        <end position="165"/>
    </location>
</feature>
<dbReference type="Proteomes" id="UP000694866">
    <property type="component" value="Unplaced"/>
</dbReference>
<evidence type="ECO:0000256" key="9">
    <source>
        <dbReference type="ARBA" id="ARBA00023224"/>
    </source>
</evidence>
<dbReference type="GO" id="GO:0005886">
    <property type="term" value="C:plasma membrane"/>
    <property type="evidence" value="ECO:0007669"/>
    <property type="project" value="UniProtKB-SubCell"/>
</dbReference>
<keyword evidence="9 10" id="KW-0807">Transducer</keyword>
<keyword evidence="2" id="KW-1003">Cell membrane</keyword>
<dbReference type="GO" id="GO:0005549">
    <property type="term" value="F:odorant binding"/>
    <property type="evidence" value="ECO:0007669"/>
    <property type="project" value="InterPro"/>
</dbReference>
<evidence type="ECO:0000256" key="10">
    <source>
        <dbReference type="RuleBase" id="RU351113"/>
    </source>
</evidence>
<keyword evidence="5 10" id="KW-0552">Olfaction</keyword>
<dbReference type="GO" id="GO:0007165">
    <property type="term" value="P:signal transduction"/>
    <property type="evidence" value="ECO:0007669"/>
    <property type="project" value="UniProtKB-KW"/>
</dbReference>
<evidence type="ECO:0000313" key="11">
    <source>
        <dbReference type="Proteomes" id="UP000694866"/>
    </source>
</evidence>
<dbReference type="KEGG" id="fas:105270609"/>
<evidence type="ECO:0000256" key="2">
    <source>
        <dbReference type="ARBA" id="ARBA00022475"/>
    </source>
</evidence>
<keyword evidence="11" id="KW-1185">Reference proteome</keyword>
<evidence type="ECO:0000256" key="5">
    <source>
        <dbReference type="ARBA" id="ARBA00022725"/>
    </source>
</evidence>
<reference evidence="12" key="1">
    <citation type="submission" date="2025-08" db="UniProtKB">
        <authorList>
            <consortium name="RefSeq"/>
        </authorList>
    </citation>
    <scope>IDENTIFICATION</scope>
    <source>
        <strain evidence="12">USDA-PBARC FA_bdor</strain>
        <tissue evidence="12">Whole organism</tissue>
    </source>
</reference>
<keyword evidence="8 10" id="KW-0675">Receptor</keyword>
<feature type="transmembrane region" description="Helical" evidence="10">
    <location>
        <begin position="51"/>
        <end position="70"/>
    </location>
</feature>
<comment type="subcellular location">
    <subcellularLocation>
        <location evidence="1 10">Cell membrane</location>
        <topology evidence="1 10">Multi-pass membrane protein</topology>
    </subcellularLocation>
</comment>
<dbReference type="PANTHER" id="PTHR21137:SF35">
    <property type="entry name" value="ODORANT RECEPTOR 19A-RELATED"/>
    <property type="match status" value="1"/>
</dbReference>
<accession>A0A9R1U793</accession>